<sequence length="118" mass="12832">NPNGTGWLKNLVIVGDGSCGKTRLLIVFTTDKVPEVYVPTVFDNHVADIEVQLALWDTAGQEDYDRLRPLSYPNTDVVLMCFSVDNRDSLGMVCGGKVHSSITPSSLPPSITHSLASR</sequence>
<protein>
    <submittedName>
        <fullName evidence="3">Uncharacterized protein</fullName>
    </submittedName>
</protein>
<dbReference type="InterPro" id="IPR005225">
    <property type="entry name" value="Small_GTP-bd"/>
</dbReference>
<dbReference type="NCBIfam" id="TIGR00231">
    <property type="entry name" value="small_GTP"/>
    <property type="match status" value="1"/>
</dbReference>
<dbReference type="GeneTree" id="ENSGT00940000163656"/>
<dbReference type="GO" id="GO:0007264">
    <property type="term" value="P:small GTPase-mediated signal transduction"/>
    <property type="evidence" value="ECO:0007669"/>
    <property type="project" value="InterPro"/>
</dbReference>
<name>A0A3Q2Q0E2_FUNHE</name>
<evidence type="ECO:0000256" key="1">
    <source>
        <dbReference type="ARBA" id="ARBA00022741"/>
    </source>
</evidence>
<dbReference type="PROSITE" id="PS51420">
    <property type="entry name" value="RHO"/>
    <property type="match status" value="1"/>
</dbReference>
<dbReference type="InterPro" id="IPR003578">
    <property type="entry name" value="Small_GTPase_Rho"/>
</dbReference>
<dbReference type="InterPro" id="IPR001806">
    <property type="entry name" value="Small_GTPase"/>
</dbReference>
<evidence type="ECO:0000256" key="2">
    <source>
        <dbReference type="ARBA" id="ARBA00023134"/>
    </source>
</evidence>
<dbReference type="SMART" id="SM00174">
    <property type="entry name" value="RHO"/>
    <property type="match status" value="1"/>
</dbReference>
<accession>A0A3Q2Q0E2</accession>
<dbReference type="AlphaFoldDB" id="A0A3Q2Q0E2"/>
<reference evidence="3" key="2">
    <citation type="submission" date="2025-09" db="UniProtKB">
        <authorList>
            <consortium name="Ensembl"/>
        </authorList>
    </citation>
    <scope>IDENTIFICATION</scope>
</reference>
<dbReference type="Pfam" id="PF00071">
    <property type="entry name" value="Ras"/>
    <property type="match status" value="1"/>
</dbReference>
<organism evidence="3 4">
    <name type="scientific">Fundulus heteroclitus</name>
    <name type="common">Killifish</name>
    <name type="synonym">Mummichog</name>
    <dbReference type="NCBI Taxonomy" id="8078"/>
    <lineage>
        <taxon>Eukaryota</taxon>
        <taxon>Metazoa</taxon>
        <taxon>Chordata</taxon>
        <taxon>Craniata</taxon>
        <taxon>Vertebrata</taxon>
        <taxon>Euteleostomi</taxon>
        <taxon>Actinopterygii</taxon>
        <taxon>Neopterygii</taxon>
        <taxon>Teleostei</taxon>
        <taxon>Neoteleostei</taxon>
        <taxon>Acanthomorphata</taxon>
        <taxon>Ovalentaria</taxon>
        <taxon>Atherinomorphae</taxon>
        <taxon>Cyprinodontiformes</taxon>
        <taxon>Fundulidae</taxon>
        <taxon>Fundulus</taxon>
    </lineage>
</organism>
<proteinExistence type="predicted"/>
<evidence type="ECO:0000313" key="3">
    <source>
        <dbReference type="Ensembl" id="ENSFHEP00000019207.1"/>
    </source>
</evidence>
<dbReference type="PRINTS" id="PR00449">
    <property type="entry name" value="RASTRNSFRMNG"/>
</dbReference>
<dbReference type="GO" id="GO:0005525">
    <property type="term" value="F:GTP binding"/>
    <property type="evidence" value="ECO:0007669"/>
    <property type="project" value="UniProtKB-KW"/>
</dbReference>
<dbReference type="Gene3D" id="3.40.50.300">
    <property type="entry name" value="P-loop containing nucleotide triphosphate hydrolases"/>
    <property type="match status" value="1"/>
</dbReference>
<dbReference type="STRING" id="8078.ENSFHEP00000019207"/>
<reference evidence="3" key="1">
    <citation type="submission" date="2025-08" db="UniProtKB">
        <authorList>
            <consortium name="Ensembl"/>
        </authorList>
    </citation>
    <scope>IDENTIFICATION</scope>
</reference>
<keyword evidence="4" id="KW-1185">Reference proteome</keyword>
<keyword evidence="2" id="KW-0342">GTP-binding</keyword>
<dbReference type="PANTHER" id="PTHR24072">
    <property type="entry name" value="RHO FAMILY GTPASE"/>
    <property type="match status" value="1"/>
</dbReference>
<keyword evidence="1" id="KW-0547">Nucleotide-binding</keyword>
<dbReference type="Proteomes" id="UP000265000">
    <property type="component" value="Unplaced"/>
</dbReference>
<dbReference type="SUPFAM" id="SSF52540">
    <property type="entry name" value="P-loop containing nucleoside triphosphate hydrolases"/>
    <property type="match status" value="1"/>
</dbReference>
<dbReference type="GO" id="GO:0003924">
    <property type="term" value="F:GTPase activity"/>
    <property type="evidence" value="ECO:0007669"/>
    <property type="project" value="InterPro"/>
</dbReference>
<evidence type="ECO:0000313" key="4">
    <source>
        <dbReference type="Proteomes" id="UP000265000"/>
    </source>
</evidence>
<dbReference type="InterPro" id="IPR027417">
    <property type="entry name" value="P-loop_NTPase"/>
</dbReference>
<dbReference type="Ensembl" id="ENSFHET00000028392.1">
    <property type="protein sequence ID" value="ENSFHEP00000019207.1"/>
    <property type="gene ID" value="ENSFHEG00000021103.1"/>
</dbReference>